<gene>
    <name evidence="1" type="ORF">ACOLOM_LOCUS3626</name>
</gene>
<sequence>MNIKIHYTHKKLEDLYEGRTLRPETLDGTRIDPNSYDNRPSVELVINQTTSSLGLEVIESKVIALFNMVEKKFHVGEGQLLRVVVGACALLIIREEKIPKTMREVAFTLDLEMQHLTNVVHKIRMHLMPSVPSFIDVEVLVNKVIHDLLENHDNKFNLPIYVDIMQLDHLRQDVQVYDIQSESNYSEESVSHKEFQDCIMKYYRKVFTGICMQLLKYANEGNIITGKQPSPVGAAIVLIAIEATEKPSHDEWKNNHKRASDIVISLPWSFLAQENKSRSYLYVADLSQFYEWVSNCREKGKQKKHAMVDKGMSIEPESVVSTDLTDHNENRSSMQDYRDISDGHVICEGHESDVTLDDEELDEYMRNESEIEIAKNSWEDQESLDDQNAHDQKNKVLRKRRQVLREKGTFKKRKVDDQVENSQSDASENMDGDDVKYKTRKKLARTEKGSQKRNGREKELNSSKIKLNFDPSTVDMNLFDHI</sequence>
<comment type="caution">
    <text evidence="1">The sequence shown here is derived from an EMBL/GenBank/DDBJ whole genome shotgun (WGS) entry which is preliminary data.</text>
</comment>
<accession>A0ACA9LAV0</accession>
<protein>
    <submittedName>
        <fullName evidence="1">9347_t:CDS:1</fullName>
    </submittedName>
</protein>
<evidence type="ECO:0000313" key="2">
    <source>
        <dbReference type="Proteomes" id="UP000789525"/>
    </source>
</evidence>
<keyword evidence="2" id="KW-1185">Reference proteome</keyword>
<reference evidence="1" key="1">
    <citation type="submission" date="2021-06" db="EMBL/GenBank/DDBJ databases">
        <authorList>
            <person name="Kallberg Y."/>
            <person name="Tangrot J."/>
            <person name="Rosling A."/>
        </authorList>
    </citation>
    <scope>NUCLEOTIDE SEQUENCE</scope>
    <source>
        <strain evidence="1">CL356</strain>
    </source>
</reference>
<dbReference type="EMBL" id="CAJVPT010005458">
    <property type="protein sequence ID" value="CAG8520392.1"/>
    <property type="molecule type" value="Genomic_DNA"/>
</dbReference>
<organism evidence="1 2">
    <name type="scientific">Acaulospora colombiana</name>
    <dbReference type="NCBI Taxonomy" id="27376"/>
    <lineage>
        <taxon>Eukaryota</taxon>
        <taxon>Fungi</taxon>
        <taxon>Fungi incertae sedis</taxon>
        <taxon>Mucoromycota</taxon>
        <taxon>Glomeromycotina</taxon>
        <taxon>Glomeromycetes</taxon>
        <taxon>Diversisporales</taxon>
        <taxon>Acaulosporaceae</taxon>
        <taxon>Acaulospora</taxon>
    </lineage>
</organism>
<evidence type="ECO:0000313" key="1">
    <source>
        <dbReference type="EMBL" id="CAG8520392.1"/>
    </source>
</evidence>
<dbReference type="Proteomes" id="UP000789525">
    <property type="component" value="Unassembled WGS sequence"/>
</dbReference>
<proteinExistence type="predicted"/>
<name>A0ACA9LAV0_9GLOM</name>